<gene>
    <name evidence="11" type="ORF">I7I53_08066</name>
</gene>
<feature type="region of interest" description="Disordered" evidence="9">
    <location>
        <begin position="574"/>
        <end position="599"/>
    </location>
</feature>
<evidence type="ECO:0000313" key="12">
    <source>
        <dbReference type="Proteomes" id="UP000663419"/>
    </source>
</evidence>
<dbReference type="VEuPathDB" id="FungiDB:I7I53_08066"/>
<dbReference type="SUPFAM" id="SSF52374">
    <property type="entry name" value="Nucleotidylyl transferase"/>
    <property type="match status" value="1"/>
</dbReference>
<dbReference type="Pfam" id="PF00579">
    <property type="entry name" value="tRNA-synt_1b"/>
    <property type="match status" value="1"/>
</dbReference>
<dbReference type="CDD" id="cd00805">
    <property type="entry name" value="TyrRS_core"/>
    <property type="match status" value="1"/>
</dbReference>
<dbReference type="InterPro" id="IPR014729">
    <property type="entry name" value="Rossmann-like_a/b/a_fold"/>
</dbReference>
<comment type="similarity">
    <text evidence="1 8">Belongs to the class-I aminoacyl-tRNA synthetase family.</text>
</comment>
<dbReference type="Gene3D" id="3.40.50.620">
    <property type="entry name" value="HUPs"/>
    <property type="match status" value="1"/>
</dbReference>
<dbReference type="EC" id="6.1.1.1" evidence="8"/>
<dbReference type="GO" id="GO:0005829">
    <property type="term" value="C:cytosol"/>
    <property type="evidence" value="ECO:0007669"/>
    <property type="project" value="TreeGrafter"/>
</dbReference>
<dbReference type="FunFam" id="1.10.240.10:FF:000001">
    <property type="entry name" value="Tyrosine--tRNA ligase"/>
    <property type="match status" value="1"/>
</dbReference>
<protein>
    <recommendedName>
        <fullName evidence="8">Tyrosine--tRNA ligase</fullName>
        <ecNumber evidence="8">6.1.1.1</ecNumber>
    </recommendedName>
    <alternativeName>
        <fullName evidence="8">Tyrosyl-tRNA synthetase</fullName>
    </alternativeName>
</protein>
<dbReference type="EMBL" id="CP069103">
    <property type="protein sequence ID" value="QSS52437.1"/>
    <property type="molecule type" value="Genomic_DNA"/>
</dbReference>
<evidence type="ECO:0000256" key="7">
    <source>
        <dbReference type="ARBA" id="ARBA00048248"/>
    </source>
</evidence>
<keyword evidence="2 8" id="KW-0436">Ligase</keyword>
<dbReference type="InterPro" id="IPR001412">
    <property type="entry name" value="aa-tRNA-synth_I_CS"/>
</dbReference>
<dbReference type="Pfam" id="PF16714">
    <property type="entry name" value="TyrRSs_C"/>
    <property type="match status" value="1"/>
</dbReference>
<sequence>MMAQLHRCPSCALSSASYVPSIIFPRSHNAGLTLLLRSRRLAAATAPRLQKRNITMQHIRRMREGEEAWKNFAEEIKAGTRKSFLELMEERGLVNAVIGNRDALNRMWTERRVGVYVGVDPTAPSLHIGHMLPFMVLAWAYVHGIRAVFLLGGSTSQIGDPTDRLGPRAKMASFTRKENMANMHLQLKRLGMSIERYGAKHGYEYEWIWRRAIVNNNTWWLKEPFFEVMKTMGEAVRLGPMLGRDTVKNRLQSGKGMALSEFVYPLLQAWDWWQLIQQQNVLVQVGGSDQAGNIQFGMDATKPLMKASNEYWRKHAPNPEDRELLEPMGFTTPLLTTPSGQKFGKSAGNAVWLDQDMTSSFDLYQFFLRVPDENVEQYLKYFTFLPITAIKELMERHVQDPSKRVAQHKLASEFVELIRGPVEAAQAEKDHRSIFGGQTPTIEMEARTKRDLNLSETHPFNAPSPHITLPRSLVVGQFFHKVLWSAGMAPSKAEAFRLIVNNGASVASRSDSTAIMDDKMSYVPIKTWDKDMTKKFIIDDSMMILRVGKWKVKIIKIVSDEEFEKLGLDAPGWKGDENEAEIISEEEAGRSSKGSKASS</sequence>
<dbReference type="PROSITE" id="PS00178">
    <property type="entry name" value="AA_TRNA_LIGASE_I"/>
    <property type="match status" value="1"/>
</dbReference>
<dbReference type="Gene3D" id="1.10.240.10">
    <property type="entry name" value="Tyrosyl-Transfer RNA Synthetase"/>
    <property type="match status" value="1"/>
</dbReference>
<dbReference type="PANTHER" id="PTHR11766">
    <property type="entry name" value="TYROSYL-TRNA SYNTHETASE"/>
    <property type="match status" value="1"/>
</dbReference>
<keyword evidence="5 8" id="KW-0648">Protein biosynthesis</keyword>
<dbReference type="InterPro" id="IPR002307">
    <property type="entry name" value="Tyr-tRNA-ligase"/>
</dbReference>
<evidence type="ECO:0000256" key="4">
    <source>
        <dbReference type="ARBA" id="ARBA00022840"/>
    </source>
</evidence>
<feature type="domain" description="Tyrosyl-tRNA synthetase C-terminal" evidence="10">
    <location>
        <begin position="458"/>
        <end position="574"/>
    </location>
</feature>
<dbReference type="GO" id="GO:0005739">
    <property type="term" value="C:mitochondrion"/>
    <property type="evidence" value="ECO:0007669"/>
    <property type="project" value="TreeGrafter"/>
</dbReference>
<dbReference type="InterPro" id="IPR024088">
    <property type="entry name" value="Tyr-tRNA-ligase_bac-type"/>
</dbReference>
<evidence type="ECO:0000256" key="8">
    <source>
        <dbReference type="RuleBase" id="RU361234"/>
    </source>
</evidence>
<evidence type="ECO:0000256" key="2">
    <source>
        <dbReference type="ARBA" id="ARBA00022598"/>
    </source>
</evidence>
<reference evidence="11" key="1">
    <citation type="submission" date="2021-01" db="EMBL/GenBank/DDBJ databases">
        <title>Chromosome-level genome assembly of a human fungal pathogen reveals clustering of transcriptionally co-regulated genes.</title>
        <authorList>
            <person name="Voorhies M."/>
            <person name="Cohen S."/>
            <person name="Shea T.P."/>
            <person name="Petrus S."/>
            <person name="Munoz J.F."/>
            <person name="Poplawski S."/>
            <person name="Goldman W.E."/>
            <person name="Michael T."/>
            <person name="Cuomo C.A."/>
            <person name="Sil A."/>
            <person name="Beyhan S."/>
        </authorList>
    </citation>
    <scope>NUCLEOTIDE SEQUENCE</scope>
    <source>
        <strain evidence="11">H88</strain>
    </source>
</reference>
<dbReference type="GO" id="GO:0004831">
    <property type="term" value="F:tyrosine-tRNA ligase activity"/>
    <property type="evidence" value="ECO:0007669"/>
    <property type="project" value="UniProtKB-EC"/>
</dbReference>
<keyword evidence="4 8" id="KW-0067">ATP-binding</keyword>
<accession>A0A8A1LKR7</accession>
<evidence type="ECO:0000256" key="6">
    <source>
        <dbReference type="ARBA" id="ARBA00023146"/>
    </source>
</evidence>
<dbReference type="Proteomes" id="UP000663419">
    <property type="component" value="Chromosome 2"/>
</dbReference>
<dbReference type="FunFam" id="3.40.50.620:FF:000227">
    <property type="entry name" value="Tyrosine--tRNA ligase"/>
    <property type="match status" value="1"/>
</dbReference>
<evidence type="ECO:0000259" key="10">
    <source>
        <dbReference type="Pfam" id="PF16714"/>
    </source>
</evidence>
<keyword evidence="3 8" id="KW-0547">Nucleotide-binding</keyword>
<evidence type="ECO:0000256" key="3">
    <source>
        <dbReference type="ARBA" id="ARBA00022741"/>
    </source>
</evidence>
<dbReference type="GO" id="GO:0006437">
    <property type="term" value="P:tyrosyl-tRNA aminoacylation"/>
    <property type="evidence" value="ECO:0007669"/>
    <property type="project" value="InterPro"/>
</dbReference>
<dbReference type="InterPro" id="IPR036986">
    <property type="entry name" value="S4_RNA-bd_sf"/>
</dbReference>
<evidence type="ECO:0000256" key="9">
    <source>
        <dbReference type="SAM" id="MobiDB-lite"/>
    </source>
</evidence>
<evidence type="ECO:0000256" key="5">
    <source>
        <dbReference type="ARBA" id="ARBA00022917"/>
    </source>
</evidence>
<comment type="catalytic activity">
    <reaction evidence="7 8">
        <text>tRNA(Tyr) + L-tyrosine + ATP = L-tyrosyl-tRNA(Tyr) + AMP + diphosphate + H(+)</text>
        <dbReference type="Rhea" id="RHEA:10220"/>
        <dbReference type="Rhea" id="RHEA-COMP:9706"/>
        <dbReference type="Rhea" id="RHEA-COMP:9707"/>
        <dbReference type="ChEBI" id="CHEBI:15378"/>
        <dbReference type="ChEBI" id="CHEBI:30616"/>
        <dbReference type="ChEBI" id="CHEBI:33019"/>
        <dbReference type="ChEBI" id="CHEBI:58315"/>
        <dbReference type="ChEBI" id="CHEBI:78442"/>
        <dbReference type="ChEBI" id="CHEBI:78536"/>
        <dbReference type="ChEBI" id="CHEBI:456215"/>
        <dbReference type="EC" id="6.1.1.1"/>
    </reaction>
</comment>
<organism evidence="11 12">
    <name type="scientific">Ajellomyces capsulatus (strain H88)</name>
    <name type="common">Darling's disease fungus</name>
    <name type="synonym">Histoplasma capsulatum</name>
    <dbReference type="NCBI Taxonomy" id="544711"/>
    <lineage>
        <taxon>Eukaryota</taxon>
        <taxon>Fungi</taxon>
        <taxon>Dikarya</taxon>
        <taxon>Ascomycota</taxon>
        <taxon>Pezizomycotina</taxon>
        <taxon>Eurotiomycetes</taxon>
        <taxon>Eurotiomycetidae</taxon>
        <taxon>Onygenales</taxon>
        <taxon>Ajellomycetaceae</taxon>
        <taxon>Histoplasma</taxon>
    </lineage>
</organism>
<dbReference type="NCBIfam" id="TIGR00234">
    <property type="entry name" value="tyrS"/>
    <property type="match status" value="1"/>
</dbReference>
<name>A0A8A1LKR7_AJEC8</name>
<dbReference type="GO" id="GO:0005524">
    <property type="term" value="F:ATP binding"/>
    <property type="evidence" value="ECO:0007669"/>
    <property type="project" value="UniProtKB-KW"/>
</dbReference>
<dbReference type="AlphaFoldDB" id="A0A8A1LKR7"/>
<keyword evidence="6 8" id="KW-0030">Aminoacyl-tRNA synthetase</keyword>
<dbReference type="InterPro" id="IPR002305">
    <property type="entry name" value="aa-tRNA-synth_Ic"/>
</dbReference>
<evidence type="ECO:0000313" key="11">
    <source>
        <dbReference type="EMBL" id="QSS52437.1"/>
    </source>
</evidence>
<proteinExistence type="inferred from homology"/>
<dbReference type="PANTHER" id="PTHR11766:SF0">
    <property type="entry name" value="TYROSINE--TRNA LIGASE, MITOCHONDRIAL"/>
    <property type="match status" value="1"/>
</dbReference>
<evidence type="ECO:0000256" key="1">
    <source>
        <dbReference type="ARBA" id="ARBA00005594"/>
    </source>
</evidence>
<dbReference type="PRINTS" id="PR01040">
    <property type="entry name" value="TRNASYNTHTYR"/>
</dbReference>
<dbReference type="Gene3D" id="3.10.290.10">
    <property type="entry name" value="RNA-binding S4 domain"/>
    <property type="match status" value="1"/>
</dbReference>
<dbReference type="InterPro" id="IPR032005">
    <property type="entry name" value="TyrRSs_C"/>
</dbReference>
<dbReference type="GO" id="GO:0003723">
    <property type="term" value="F:RNA binding"/>
    <property type="evidence" value="ECO:0007669"/>
    <property type="project" value="InterPro"/>
</dbReference>